<gene>
    <name evidence="1" type="ordered locus">Desmu_1086</name>
</gene>
<sequence length="93" mass="11120">MGWWNRWWKPYPGNGPFSHLPPWERPGWVLFGSYRWYGGYVFPPGYYWGAQAADSERAWLEYRKAMIENTIRALNEELSYIDRRLKELGSTGK</sequence>
<dbReference type="GeneID" id="10153794"/>
<dbReference type="EMBL" id="CP002363">
    <property type="protein sequence ID" value="ADV65388.1"/>
    <property type="molecule type" value="Genomic_DNA"/>
</dbReference>
<dbReference type="AlphaFoldDB" id="E8RA82"/>
<dbReference type="OrthoDB" id="46186at2157"/>
<dbReference type="RefSeq" id="WP_013562610.1">
    <property type="nucleotide sequence ID" value="NC_014961.1"/>
</dbReference>
<dbReference type="Proteomes" id="UP000001068">
    <property type="component" value="Chromosome"/>
</dbReference>
<evidence type="ECO:0000313" key="1">
    <source>
        <dbReference type="EMBL" id="ADV65388.1"/>
    </source>
</evidence>
<accession>E8RA82</accession>
<evidence type="ECO:0000313" key="2">
    <source>
        <dbReference type="Proteomes" id="UP000001068"/>
    </source>
</evidence>
<dbReference type="HOGENOM" id="CLU_193441_0_0_2"/>
<reference evidence="1 2" key="2">
    <citation type="journal article" date="2011" name="Stand. Genomic Sci.">
        <title>Complete genome sequence of Desulfurococcus mucosus type strain (O7/1).</title>
        <authorList>
            <person name="Wirth R."/>
            <person name="Chertkov O."/>
            <person name="Held B."/>
            <person name="Lapidus A."/>
            <person name="Nolan M."/>
            <person name="Lucas S."/>
            <person name="Hammon N."/>
            <person name="Deshpande S."/>
            <person name="Cheng J.F."/>
            <person name="Tapia R."/>
            <person name="Han C."/>
            <person name="Goodwin L."/>
            <person name="Pitluck S."/>
            <person name="Liolios K."/>
            <person name="Ioanna P."/>
            <person name="Ivanova N."/>
            <person name="Mavromatis K."/>
            <person name="Mikhailova N."/>
            <person name="Pati A."/>
            <person name="Chen A."/>
            <person name="Palaniappan K."/>
            <person name="Land M."/>
            <person name="Hauser L."/>
            <person name="Chang Y.J."/>
            <person name="Jeffries C.D."/>
            <person name="Bilek Y."/>
            <person name="Hader T."/>
            <person name="Rohde M."/>
            <person name="Spring S."/>
            <person name="Sikorski J."/>
            <person name="Goker M."/>
            <person name="Woyke T."/>
            <person name="Bristow J."/>
            <person name="Eisen J.A."/>
            <person name="Markowitz V."/>
            <person name="Hugenholtz P."/>
            <person name="Kyrpides N.C."/>
            <person name="Klenk H.P."/>
        </authorList>
    </citation>
    <scope>NUCLEOTIDE SEQUENCE [LARGE SCALE GENOMIC DNA]</scope>
    <source>
        <strain evidence="2">ATCC 35584 / DSM 2162 / JCM 9187 / O7/1</strain>
    </source>
</reference>
<dbReference type="eggNOG" id="arCOG10150">
    <property type="taxonomic scope" value="Archaea"/>
</dbReference>
<evidence type="ECO:0008006" key="3">
    <source>
        <dbReference type="Google" id="ProtNLM"/>
    </source>
</evidence>
<protein>
    <recommendedName>
        <fullName evidence="3">DUF5320 domain-containing protein</fullName>
    </recommendedName>
</protein>
<keyword evidence="2" id="KW-1185">Reference proteome</keyword>
<name>E8RA82_DESM0</name>
<proteinExistence type="predicted"/>
<reference evidence="2" key="1">
    <citation type="submission" date="2010-11" db="EMBL/GenBank/DDBJ databases">
        <title>The complete genome of Desulfurococcus mucosus DSM 2162.</title>
        <authorList>
            <consortium name="US DOE Joint Genome Institute (JGI-PGF)"/>
            <person name="Lucas S."/>
            <person name="Copeland A."/>
            <person name="Lapidus A."/>
            <person name="Bruce D."/>
            <person name="Goodwin L."/>
            <person name="Pitluck S."/>
            <person name="Kyrpides N."/>
            <person name="Mavromatis K."/>
            <person name="Pagani I."/>
            <person name="Ivanova N."/>
            <person name="Ovchinnikova G."/>
            <person name="Chertkov O."/>
            <person name="Held B."/>
            <person name="Brettin T."/>
            <person name="Detter J.C."/>
            <person name="Tapia R."/>
            <person name="Han C."/>
            <person name="Land M."/>
            <person name="Hauser L."/>
            <person name="Markowitz V."/>
            <person name="Cheng J.-F."/>
            <person name="Hugenholtz P."/>
            <person name="Woyke T."/>
            <person name="Wu D."/>
            <person name="Wirth R."/>
            <person name="Bilek Y."/>
            <person name="Hader T."/>
            <person name="Klenk H.-P."/>
            <person name="Eisen J.A."/>
        </authorList>
    </citation>
    <scope>NUCLEOTIDE SEQUENCE [LARGE SCALE GENOMIC DNA]</scope>
    <source>
        <strain evidence="2">ATCC 35584 / DSM 2162 / JCM 9187 / O7/1</strain>
    </source>
</reference>
<dbReference type="STRING" id="765177.Desmu_1086"/>
<dbReference type="KEGG" id="dmu:Desmu_1086"/>
<organism evidence="1 2">
    <name type="scientific">Desulfurococcus mucosus (strain ATCC 35584 / DSM 2162 / JCM 9187 / O7/1)</name>
    <dbReference type="NCBI Taxonomy" id="765177"/>
    <lineage>
        <taxon>Archaea</taxon>
        <taxon>Thermoproteota</taxon>
        <taxon>Thermoprotei</taxon>
        <taxon>Desulfurococcales</taxon>
        <taxon>Desulfurococcaceae</taxon>
        <taxon>Desulfurococcus</taxon>
    </lineage>
</organism>